<feature type="domain" description="Phosphatidic acid phosphatase type 2/haloperoxidase" evidence="7">
    <location>
        <begin position="118"/>
        <end position="243"/>
    </location>
</feature>
<evidence type="ECO:0000256" key="6">
    <source>
        <dbReference type="ARBA" id="ARBA00023136"/>
    </source>
</evidence>
<dbReference type="GO" id="GO:0005886">
    <property type="term" value="C:plasma membrane"/>
    <property type="evidence" value="ECO:0007669"/>
    <property type="project" value="UniProtKB-SubCell"/>
</dbReference>
<dbReference type="AlphaFoldDB" id="A0A9E2L4E3"/>
<evidence type="ECO:0000313" key="9">
    <source>
        <dbReference type="Proteomes" id="UP000823914"/>
    </source>
</evidence>
<dbReference type="PANTHER" id="PTHR14969:SF62">
    <property type="entry name" value="DECAPRENYLPHOSPHORYL-5-PHOSPHORIBOSE PHOSPHATASE RV3807C-RELATED"/>
    <property type="match status" value="1"/>
</dbReference>
<comment type="caution">
    <text evidence="8">The sequence shown here is derived from an EMBL/GenBank/DDBJ whole genome shotgun (WGS) entry which is preliminary data.</text>
</comment>
<sequence>MRKIMCVLLVFILVTSTIFAGVGDFFRGDSGIFKLDPVYDGIIGGGGILINAGVLVWDHFNGKPHFDGEILDINTVNPFDRWAVQPYSEPLHITGTVTESFAIAFPAVLFATNMSEWGVWATMYAESVLWANGLKEVMKTAVVRERPYMYFEGYPEDKVTDKSGDFARSFPSGHTTMAFNGAVFASYVFSKYFPDSPWKIPVIAGSLSLATGTAILRVMSGNHFLSDVLTGAVLGSVTGFLVPFLHTLPKNDKIQPVVTPTGFIVRYQY</sequence>
<keyword evidence="3" id="KW-0812">Transmembrane</keyword>
<gene>
    <name evidence="8" type="ORF">IAA16_10170</name>
</gene>
<dbReference type="Pfam" id="PF01569">
    <property type="entry name" value="PAP2"/>
    <property type="match status" value="1"/>
</dbReference>
<dbReference type="Gene3D" id="1.20.144.10">
    <property type="entry name" value="Phosphatidic acid phosphatase type 2/haloperoxidase"/>
    <property type="match status" value="1"/>
</dbReference>
<reference evidence="8" key="2">
    <citation type="submission" date="2021-04" db="EMBL/GenBank/DDBJ databases">
        <authorList>
            <person name="Gilroy R."/>
        </authorList>
    </citation>
    <scope>NUCLEOTIDE SEQUENCE</scope>
    <source>
        <strain evidence="8">Gambia15-2214</strain>
    </source>
</reference>
<dbReference type="Proteomes" id="UP000823914">
    <property type="component" value="Unassembled WGS sequence"/>
</dbReference>
<evidence type="ECO:0000256" key="5">
    <source>
        <dbReference type="ARBA" id="ARBA00022989"/>
    </source>
</evidence>
<proteinExistence type="predicted"/>
<dbReference type="InterPro" id="IPR000326">
    <property type="entry name" value="PAP2/HPO"/>
</dbReference>
<dbReference type="EMBL" id="JAHLFV010000233">
    <property type="protein sequence ID" value="MBU3850920.1"/>
    <property type="molecule type" value="Genomic_DNA"/>
</dbReference>
<keyword evidence="6" id="KW-0472">Membrane</keyword>
<comment type="subcellular location">
    <subcellularLocation>
        <location evidence="1">Cell membrane</location>
        <topology evidence="1">Multi-pass membrane protein</topology>
    </subcellularLocation>
</comment>
<dbReference type="SMART" id="SM00014">
    <property type="entry name" value="acidPPc"/>
    <property type="match status" value="1"/>
</dbReference>
<evidence type="ECO:0000256" key="3">
    <source>
        <dbReference type="ARBA" id="ARBA00022692"/>
    </source>
</evidence>
<protein>
    <submittedName>
        <fullName evidence="8">Phosphatase PAP2 family protein</fullName>
    </submittedName>
</protein>
<name>A0A9E2L4E3_9SPIR</name>
<evidence type="ECO:0000313" key="8">
    <source>
        <dbReference type="EMBL" id="MBU3850920.1"/>
    </source>
</evidence>
<keyword evidence="4" id="KW-0378">Hydrolase</keyword>
<reference evidence="8" key="1">
    <citation type="journal article" date="2021" name="PeerJ">
        <title>Extensive microbial diversity within the chicken gut microbiome revealed by metagenomics and culture.</title>
        <authorList>
            <person name="Gilroy R."/>
            <person name="Ravi A."/>
            <person name="Getino M."/>
            <person name="Pursley I."/>
            <person name="Horton D.L."/>
            <person name="Alikhan N.F."/>
            <person name="Baker D."/>
            <person name="Gharbi K."/>
            <person name="Hall N."/>
            <person name="Watson M."/>
            <person name="Adriaenssens E.M."/>
            <person name="Foster-Nyarko E."/>
            <person name="Jarju S."/>
            <person name="Secka A."/>
            <person name="Antonio M."/>
            <person name="Oren A."/>
            <person name="Chaudhuri R.R."/>
            <person name="La Ragione R."/>
            <person name="Hildebrand F."/>
            <person name="Pallen M.J."/>
        </authorList>
    </citation>
    <scope>NUCLEOTIDE SEQUENCE</scope>
    <source>
        <strain evidence="8">Gambia15-2214</strain>
    </source>
</reference>
<accession>A0A9E2L4E3</accession>
<evidence type="ECO:0000256" key="2">
    <source>
        <dbReference type="ARBA" id="ARBA00022475"/>
    </source>
</evidence>
<dbReference type="PANTHER" id="PTHR14969">
    <property type="entry name" value="SPHINGOSINE-1-PHOSPHATE PHOSPHOHYDROLASE"/>
    <property type="match status" value="1"/>
</dbReference>
<dbReference type="InterPro" id="IPR036938">
    <property type="entry name" value="PAP2/HPO_sf"/>
</dbReference>
<evidence type="ECO:0000256" key="4">
    <source>
        <dbReference type="ARBA" id="ARBA00022801"/>
    </source>
</evidence>
<evidence type="ECO:0000259" key="7">
    <source>
        <dbReference type="SMART" id="SM00014"/>
    </source>
</evidence>
<keyword evidence="5" id="KW-1133">Transmembrane helix</keyword>
<evidence type="ECO:0000256" key="1">
    <source>
        <dbReference type="ARBA" id="ARBA00004651"/>
    </source>
</evidence>
<dbReference type="SUPFAM" id="SSF48317">
    <property type="entry name" value="Acid phosphatase/Vanadium-dependent haloperoxidase"/>
    <property type="match status" value="1"/>
</dbReference>
<keyword evidence="2" id="KW-1003">Cell membrane</keyword>
<dbReference type="GO" id="GO:0016787">
    <property type="term" value="F:hydrolase activity"/>
    <property type="evidence" value="ECO:0007669"/>
    <property type="project" value="UniProtKB-KW"/>
</dbReference>
<organism evidence="8 9">
    <name type="scientific">Candidatus Treponema excrementipullorum</name>
    <dbReference type="NCBI Taxonomy" id="2838768"/>
    <lineage>
        <taxon>Bacteria</taxon>
        <taxon>Pseudomonadati</taxon>
        <taxon>Spirochaetota</taxon>
        <taxon>Spirochaetia</taxon>
        <taxon>Spirochaetales</taxon>
        <taxon>Treponemataceae</taxon>
        <taxon>Treponema</taxon>
    </lineage>
</organism>